<name>W9SF54_9ROSA</name>
<organism evidence="1 2">
    <name type="scientific">Morus notabilis</name>
    <dbReference type="NCBI Taxonomy" id="981085"/>
    <lineage>
        <taxon>Eukaryota</taxon>
        <taxon>Viridiplantae</taxon>
        <taxon>Streptophyta</taxon>
        <taxon>Embryophyta</taxon>
        <taxon>Tracheophyta</taxon>
        <taxon>Spermatophyta</taxon>
        <taxon>Magnoliopsida</taxon>
        <taxon>eudicotyledons</taxon>
        <taxon>Gunneridae</taxon>
        <taxon>Pentapetalae</taxon>
        <taxon>rosids</taxon>
        <taxon>fabids</taxon>
        <taxon>Rosales</taxon>
        <taxon>Moraceae</taxon>
        <taxon>Moreae</taxon>
        <taxon>Morus</taxon>
    </lineage>
</organism>
<proteinExistence type="predicted"/>
<dbReference type="AlphaFoldDB" id="W9SF54"/>
<sequence>MKNDMKYFLENLSCGIWRIKDNCKIEQLRAPNARSAQNSKKLSPVIVSGPAHDEISSSASTAGDDHDLFSIEL</sequence>
<protein>
    <submittedName>
        <fullName evidence="1">Uncharacterized protein</fullName>
    </submittedName>
</protein>
<gene>
    <name evidence="1" type="ORF">L484_000070</name>
</gene>
<evidence type="ECO:0000313" key="2">
    <source>
        <dbReference type="Proteomes" id="UP000030645"/>
    </source>
</evidence>
<dbReference type="Proteomes" id="UP000030645">
    <property type="component" value="Unassembled WGS sequence"/>
</dbReference>
<reference evidence="2" key="1">
    <citation type="submission" date="2013-01" db="EMBL/GenBank/DDBJ databases">
        <title>Draft Genome Sequence of a Mulberry Tree, Morus notabilis C.K. Schneid.</title>
        <authorList>
            <person name="He N."/>
            <person name="Zhao S."/>
        </authorList>
    </citation>
    <scope>NUCLEOTIDE SEQUENCE</scope>
</reference>
<keyword evidence="2" id="KW-1185">Reference proteome</keyword>
<accession>W9SF54</accession>
<dbReference type="EMBL" id="KE645717">
    <property type="protein sequence ID" value="EXC64765.1"/>
    <property type="molecule type" value="Genomic_DNA"/>
</dbReference>
<evidence type="ECO:0000313" key="1">
    <source>
        <dbReference type="EMBL" id="EXC64765.1"/>
    </source>
</evidence>